<dbReference type="RefSeq" id="WP_138622495.1">
    <property type="nucleotide sequence ID" value="NZ_SZVP01000006.1"/>
</dbReference>
<dbReference type="Proteomes" id="UP000307702">
    <property type="component" value="Unassembled WGS sequence"/>
</dbReference>
<evidence type="ECO:0000313" key="2">
    <source>
        <dbReference type="Proteomes" id="UP000307702"/>
    </source>
</evidence>
<dbReference type="OrthoDB" id="6228945at2"/>
<dbReference type="EMBL" id="SZVP01000006">
    <property type="protein sequence ID" value="TMM45476.1"/>
    <property type="molecule type" value="Genomic_DNA"/>
</dbReference>
<name>A0A8H2JPR1_9GAMM</name>
<protein>
    <submittedName>
        <fullName evidence="1">Uncharacterized protein</fullName>
    </submittedName>
</protein>
<evidence type="ECO:0000313" key="1">
    <source>
        <dbReference type="EMBL" id="TMM45476.1"/>
    </source>
</evidence>
<comment type="caution">
    <text evidence="1">The sequence shown here is derived from an EMBL/GenBank/DDBJ whole genome shotgun (WGS) entry which is preliminary data.</text>
</comment>
<proteinExistence type="predicted"/>
<gene>
    <name evidence="1" type="ORF">FCS21_08835</name>
</gene>
<accession>A0A8H2JPR1</accession>
<sequence length="62" mass="6633">MKSFSGKVLIEEHGYSGECAPVFSNKLPACSGIVKINNAAGKPLPFIRYSPLGTCSMQSWSP</sequence>
<reference evidence="1 2" key="1">
    <citation type="submission" date="2019-05" db="EMBL/GenBank/DDBJ databases">
        <title>Colwellia ponticola sp. nov., isolated from seawater.</title>
        <authorList>
            <person name="Yoon J.-H."/>
        </authorList>
    </citation>
    <scope>NUCLEOTIDE SEQUENCE [LARGE SCALE GENOMIC DNA]</scope>
    <source>
        <strain evidence="1 2">OISW-25</strain>
    </source>
</reference>
<keyword evidence="2" id="KW-1185">Reference proteome</keyword>
<dbReference type="AlphaFoldDB" id="A0A8H2JPR1"/>
<organism evidence="1 2">
    <name type="scientific">Colwellia ponticola</name>
    <dbReference type="NCBI Taxonomy" id="2304625"/>
    <lineage>
        <taxon>Bacteria</taxon>
        <taxon>Pseudomonadati</taxon>
        <taxon>Pseudomonadota</taxon>
        <taxon>Gammaproteobacteria</taxon>
        <taxon>Alteromonadales</taxon>
        <taxon>Colwelliaceae</taxon>
        <taxon>Colwellia</taxon>
    </lineage>
</organism>